<accession>A0AAD7NK24</accession>
<feature type="region of interest" description="Disordered" evidence="1">
    <location>
        <begin position="158"/>
        <end position="276"/>
    </location>
</feature>
<proteinExistence type="predicted"/>
<comment type="caution">
    <text evidence="2">The sequence shown here is derived from an EMBL/GenBank/DDBJ whole genome shotgun (WGS) entry which is preliminary data.</text>
</comment>
<keyword evidence="3" id="KW-1185">Reference proteome</keyword>
<feature type="region of interest" description="Disordered" evidence="1">
    <location>
        <begin position="556"/>
        <end position="587"/>
    </location>
</feature>
<sequence length="587" mass="65705">MPSSELSDALNFTVAHARPRNAAVPAPEYEYTTPAQDYATPAQEYATPAQEYATPAQEYSTPALQPAQSYVHRSELELAISEPPVPSRSRPNPSPGALNAVQELVALVQATKQAAELERTRRLGWEAELEAKYVQRQAEMERQMLDMRAELSHLRSLVTPNGTGHSPLFTSPAIANLGHPSPVSPVSQPAQQPQFVQGSSRGRSELHNALQPTHTITPSPSRHDSEGPSEAPRTQRKRRRADRSSDNEEQDQGSASDASSASSVPAQRRTNHHDKRLLTVGHAIRAHILLLMDLPTDKELPDSHPEGVPLDPPAPVRFVWDKTTKQSAHNGRMKLRVVDDFRSRRRLYKHVPEREFGKKIVDQAFEQAFTTFRQKFRTQRDALAASKHKQREDAKARKARHVARRKTKLSNRADARLKLRAFEHVTFDGAMQLECMSSEESDADADPETRSTGPLQTHGYGWRSRRLLRFYAALDVEDVVDASNKPKRGAGRRARFTGAHKEGFHLPPKGVASWMVSRRWVFAAQAEHPDLGEVLGGLVYDTPGFDWGRFGELGEETEDEERYGMQQQQPPRPMHDYTTSSLNSALA</sequence>
<feature type="compositionally biased region" description="Polar residues" evidence="1">
    <location>
        <begin position="577"/>
        <end position="587"/>
    </location>
</feature>
<dbReference type="Proteomes" id="UP001215280">
    <property type="component" value="Unassembled WGS sequence"/>
</dbReference>
<evidence type="ECO:0000313" key="2">
    <source>
        <dbReference type="EMBL" id="KAJ7765028.1"/>
    </source>
</evidence>
<feature type="compositionally biased region" description="Low complexity" evidence="1">
    <location>
        <begin position="254"/>
        <end position="263"/>
    </location>
</feature>
<gene>
    <name evidence="2" type="ORF">DFH07DRAFT_916583</name>
</gene>
<reference evidence="2" key="1">
    <citation type="submission" date="2023-03" db="EMBL/GenBank/DDBJ databases">
        <title>Massive genome expansion in bonnet fungi (Mycena s.s.) driven by repeated elements and novel gene families across ecological guilds.</title>
        <authorList>
            <consortium name="Lawrence Berkeley National Laboratory"/>
            <person name="Harder C.B."/>
            <person name="Miyauchi S."/>
            <person name="Viragh M."/>
            <person name="Kuo A."/>
            <person name="Thoen E."/>
            <person name="Andreopoulos B."/>
            <person name="Lu D."/>
            <person name="Skrede I."/>
            <person name="Drula E."/>
            <person name="Henrissat B."/>
            <person name="Morin E."/>
            <person name="Kohler A."/>
            <person name="Barry K."/>
            <person name="LaButti K."/>
            <person name="Morin E."/>
            <person name="Salamov A."/>
            <person name="Lipzen A."/>
            <person name="Mereny Z."/>
            <person name="Hegedus B."/>
            <person name="Baldrian P."/>
            <person name="Stursova M."/>
            <person name="Weitz H."/>
            <person name="Taylor A."/>
            <person name="Grigoriev I.V."/>
            <person name="Nagy L.G."/>
            <person name="Martin F."/>
            <person name="Kauserud H."/>
        </authorList>
    </citation>
    <scope>NUCLEOTIDE SEQUENCE</scope>
    <source>
        <strain evidence="2">CBHHK188m</strain>
    </source>
</reference>
<feature type="compositionally biased region" description="Polar residues" evidence="1">
    <location>
        <begin position="210"/>
        <end position="220"/>
    </location>
</feature>
<dbReference type="EMBL" id="JARJLG010000036">
    <property type="protein sequence ID" value="KAJ7765028.1"/>
    <property type="molecule type" value="Genomic_DNA"/>
</dbReference>
<evidence type="ECO:0000256" key="1">
    <source>
        <dbReference type="SAM" id="MobiDB-lite"/>
    </source>
</evidence>
<name>A0AAD7NK24_9AGAR</name>
<organism evidence="2 3">
    <name type="scientific">Mycena maculata</name>
    <dbReference type="NCBI Taxonomy" id="230809"/>
    <lineage>
        <taxon>Eukaryota</taxon>
        <taxon>Fungi</taxon>
        <taxon>Dikarya</taxon>
        <taxon>Basidiomycota</taxon>
        <taxon>Agaricomycotina</taxon>
        <taxon>Agaricomycetes</taxon>
        <taxon>Agaricomycetidae</taxon>
        <taxon>Agaricales</taxon>
        <taxon>Marasmiineae</taxon>
        <taxon>Mycenaceae</taxon>
        <taxon>Mycena</taxon>
    </lineage>
</organism>
<protein>
    <submittedName>
        <fullName evidence="2">Uncharacterized protein</fullName>
    </submittedName>
</protein>
<feature type="compositionally biased region" description="Basic residues" evidence="1">
    <location>
        <begin position="397"/>
        <end position="408"/>
    </location>
</feature>
<feature type="compositionally biased region" description="Low complexity" evidence="1">
    <location>
        <begin position="180"/>
        <end position="197"/>
    </location>
</feature>
<feature type="compositionally biased region" description="Acidic residues" evidence="1">
    <location>
        <begin position="437"/>
        <end position="446"/>
    </location>
</feature>
<evidence type="ECO:0000313" key="3">
    <source>
        <dbReference type="Proteomes" id="UP001215280"/>
    </source>
</evidence>
<feature type="region of interest" description="Disordered" evidence="1">
    <location>
        <begin position="437"/>
        <end position="457"/>
    </location>
</feature>
<dbReference type="AlphaFoldDB" id="A0AAD7NK24"/>
<feature type="region of interest" description="Disordered" evidence="1">
    <location>
        <begin position="384"/>
        <end position="408"/>
    </location>
</feature>